<evidence type="ECO:0000313" key="2">
    <source>
        <dbReference type="EMBL" id="PRP95529.1"/>
    </source>
</evidence>
<organism evidence="2 3">
    <name type="scientific">Enhygromyxa salina</name>
    <dbReference type="NCBI Taxonomy" id="215803"/>
    <lineage>
        <taxon>Bacteria</taxon>
        <taxon>Pseudomonadati</taxon>
        <taxon>Myxococcota</taxon>
        <taxon>Polyangia</taxon>
        <taxon>Nannocystales</taxon>
        <taxon>Nannocystaceae</taxon>
        <taxon>Enhygromyxa</taxon>
    </lineage>
</organism>
<evidence type="ECO:0000313" key="3">
    <source>
        <dbReference type="Proteomes" id="UP000237968"/>
    </source>
</evidence>
<dbReference type="Proteomes" id="UP000237968">
    <property type="component" value="Unassembled WGS sequence"/>
</dbReference>
<feature type="region of interest" description="Disordered" evidence="1">
    <location>
        <begin position="1"/>
        <end position="22"/>
    </location>
</feature>
<accession>A0A2S9XRN7</accession>
<dbReference type="EMBL" id="PVNK01000168">
    <property type="protein sequence ID" value="PRP95529.1"/>
    <property type="molecule type" value="Genomic_DNA"/>
</dbReference>
<name>A0A2S9XRN7_9BACT</name>
<reference evidence="2 3" key="1">
    <citation type="submission" date="2018-03" db="EMBL/GenBank/DDBJ databases">
        <title>Draft Genome Sequences of the Obligatory Marine Myxobacteria Enhygromyxa salina SWB005.</title>
        <authorList>
            <person name="Poehlein A."/>
            <person name="Moghaddam J.A."/>
            <person name="Harms H."/>
            <person name="Alanjari M."/>
            <person name="Koenig G.M."/>
            <person name="Daniel R."/>
            <person name="Schaeberle T.F."/>
        </authorList>
    </citation>
    <scope>NUCLEOTIDE SEQUENCE [LARGE SCALE GENOMIC DNA]</scope>
    <source>
        <strain evidence="2 3">SWB005</strain>
    </source>
</reference>
<dbReference type="RefSeq" id="WP_258182926.1">
    <property type="nucleotide sequence ID" value="NZ_PVNK01000168.1"/>
</dbReference>
<sequence>MVSPSDVGTQRLADEGPDPRELREIKEILADHVGAVDRPIRE</sequence>
<protein>
    <submittedName>
        <fullName evidence="2">Uncharacterized protein</fullName>
    </submittedName>
</protein>
<evidence type="ECO:0000256" key="1">
    <source>
        <dbReference type="SAM" id="MobiDB-lite"/>
    </source>
</evidence>
<keyword evidence="3" id="KW-1185">Reference proteome</keyword>
<gene>
    <name evidence="2" type="ORF">ENSA5_38120</name>
</gene>
<dbReference type="AlphaFoldDB" id="A0A2S9XRN7"/>
<feature type="compositionally biased region" description="Basic and acidic residues" evidence="1">
    <location>
        <begin position="12"/>
        <end position="22"/>
    </location>
</feature>
<comment type="caution">
    <text evidence="2">The sequence shown here is derived from an EMBL/GenBank/DDBJ whole genome shotgun (WGS) entry which is preliminary data.</text>
</comment>
<proteinExistence type="predicted"/>